<protein>
    <submittedName>
        <fullName evidence="2">Uncharacterized protein</fullName>
    </submittedName>
</protein>
<name>A0A4Y2CNN7_ARAVE</name>
<dbReference type="AlphaFoldDB" id="A0A4Y2CNN7"/>
<accession>A0A4Y2CNN7</accession>
<proteinExistence type="predicted"/>
<feature type="coiled-coil region" evidence="1">
    <location>
        <begin position="14"/>
        <end position="63"/>
    </location>
</feature>
<evidence type="ECO:0000256" key="1">
    <source>
        <dbReference type="SAM" id="Coils"/>
    </source>
</evidence>
<dbReference type="EMBL" id="BGPR01000222">
    <property type="protein sequence ID" value="GBM06031.1"/>
    <property type="molecule type" value="Genomic_DNA"/>
</dbReference>
<comment type="caution">
    <text evidence="2">The sequence shown here is derived from an EMBL/GenBank/DDBJ whole genome shotgun (WGS) entry which is preliminary data.</text>
</comment>
<keyword evidence="3" id="KW-1185">Reference proteome</keyword>
<organism evidence="2 3">
    <name type="scientific">Araneus ventricosus</name>
    <name type="common">Orbweaver spider</name>
    <name type="synonym">Epeira ventricosa</name>
    <dbReference type="NCBI Taxonomy" id="182803"/>
    <lineage>
        <taxon>Eukaryota</taxon>
        <taxon>Metazoa</taxon>
        <taxon>Ecdysozoa</taxon>
        <taxon>Arthropoda</taxon>
        <taxon>Chelicerata</taxon>
        <taxon>Arachnida</taxon>
        <taxon>Araneae</taxon>
        <taxon>Araneomorphae</taxon>
        <taxon>Entelegynae</taxon>
        <taxon>Araneoidea</taxon>
        <taxon>Araneidae</taxon>
        <taxon>Araneus</taxon>
    </lineage>
</organism>
<evidence type="ECO:0000313" key="2">
    <source>
        <dbReference type="EMBL" id="GBM06031.1"/>
    </source>
</evidence>
<dbReference type="Proteomes" id="UP000499080">
    <property type="component" value="Unassembled WGS sequence"/>
</dbReference>
<evidence type="ECO:0000313" key="3">
    <source>
        <dbReference type="Proteomes" id="UP000499080"/>
    </source>
</evidence>
<reference evidence="2 3" key="1">
    <citation type="journal article" date="2019" name="Sci. Rep.">
        <title>Orb-weaving spider Araneus ventricosus genome elucidates the spidroin gene catalogue.</title>
        <authorList>
            <person name="Kono N."/>
            <person name="Nakamura H."/>
            <person name="Ohtoshi R."/>
            <person name="Moran D.A.P."/>
            <person name="Shinohara A."/>
            <person name="Yoshida Y."/>
            <person name="Fujiwara M."/>
            <person name="Mori M."/>
            <person name="Tomita M."/>
            <person name="Arakawa K."/>
        </authorList>
    </citation>
    <scope>NUCLEOTIDE SEQUENCE [LARGE SCALE GENOMIC DNA]</scope>
</reference>
<keyword evidence="1" id="KW-0175">Coiled coil</keyword>
<sequence length="86" mass="10236">MYWKNRRGGPMCERKKIEKVESEVQRKIEGVEEKVQRKIEESKGEVQEKIGNLESRISELEDRPNYFQTSPELMYARSTLKPLTFD</sequence>
<gene>
    <name evidence="2" type="ORF">AVEN_49417_1</name>
</gene>